<comment type="caution">
    <text evidence="2">The sequence shown here is derived from an EMBL/GenBank/DDBJ whole genome shotgun (WGS) entry which is preliminary data.</text>
</comment>
<dbReference type="Proteomes" id="UP000260823">
    <property type="component" value="Unassembled WGS sequence"/>
</dbReference>
<reference evidence="2 3" key="1">
    <citation type="submission" date="2018-08" db="EMBL/GenBank/DDBJ databases">
        <title>Mucilaginibacter terrae sp. nov., isolated from manganese diggings.</title>
        <authorList>
            <person name="Huang Y."/>
            <person name="Zhou Z."/>
        </authorList>
    </citation>
    <scope>NUCLEOTIDE SEQUENCE [LARGE SCALE GENOMIC DNA]</scope>
    <source>
        <strain evidence="2 3">ZH6</strain>
    </source>
</reference>
<organism evidence="2 3">
    <name type="scientific">Mucilaginibacter terrenus</name>
    <dbReference type="NCBI Taxonomy" id="2482727"/>
    <lineage>
        <taxon>Bacteria</taxon>
        <taxon>Pseudomonadati</taxon>
        <taxon>Bacteroidota</taxon>
        <taxon>Sphingobacteriia</taxon>
        <taxon>Sphingobacteriales</taxon>
        <taxon>Sphingobacteriaceae</taxon>
        <taxon>Mucilaginibacter</taxon>
    </lineage>
</organism>
<sequence length="181" mass="20614">MKVDNPLALRYLLQDDLYLLPADKVAKPAPVAQQPVPDVQKSEEPEESPLPLQTPVVKFNYLGSNNKRFVILVNYHNEEHIAAQHLTALTNILKRLEHEIDDVAILNTHKQAVTMENLVSNLEPKKLLVLGKAAMPVELAMLQLNKPATHNNIKTLYSFSFDEMMDSNDMKKAFWDQMKML</sequence>
<evidence type="ECO:0000313" key="2">
    <source>
        <dbReference type="EMBL" id="RFZ81779.1"/>
    </source>
</evidence>
<feature type="region of interest" description="Disordered" evidence="1">
    <location>
        <begin position="29"/>
        <end position="50"/>
    </location>
</feature>
<name>A0A3E2NLA8_9SPHI</name>
<keyword evidence="3" id="KW-1185">Reference proteome</keyword>
<accession>A0A3E2NLA8</accession>
<protein>
    <submittedName>
        <fullName evidence="2">Uncharacterized protein</fullName>
    </submittedName>
</protein>
<evidence type="ECO:0000256" key="1">
    <source>
        <dbReference type="SAM" id="MobiDB-lite"/>
    </source>
</evidence>
<feature type="compositionally biased region" description="Low complexity" evidence="1">
    <location>
        <begin position="29"/>
        <end position="39"/>
    </location>
</feature>
<dbReference type="EMBL" id="QWDE01000004">
    <property type="protein sequence ID" value="RFZ81779.1"/>
    <property type="molecule type" value="Genomic_DNA"/>
</dbReference>
<gene>
    <name evidence="2" type="ORF">DYU05_18330</name>
</gene>
<dbReference type="AlphaFoldDB" id="A0A3E2NLA8"/>
<evidence type="ECO:0000313" key="3">
    <source>
        <dbReference type="Proteomes" id="UP000260823"/>
    </source>
</evidence>
<proteinExistence type="predicted"/>